<sequence length="425" mass="47132">MAESSESDDNVQEFVLQADSELRIEVESKNEKVQVELKSGMAELFGTELVKGKKYVFGVGAKIAIYTWQGCTLEMTGKPDVSYVAKETPMTMYLNCHAALEKMRKNAESEGKRGPITLILGPCDVGKSTVCRILLNYAVRMGRRPIYVDLDVGQGHISIPGTIGAMLIERPASVEGFSEQAPLVYHFGHITPQANLPLFNLLITKMAEVTSERMQANKKANVSGVVINTCGWVRGDGYKQILHIAQSFEVDVIFVLDQERLYNELQRDLPNFVKVVFLPKSRGVVERSKSNRADCRDSRVNDYFYGTPASPLYPHSFDVKLNEVQVYKIGAPSLPDSCMPLGMKPEENKLKLVQVNAGPNLLNHILAVSFAANIEEDVITTNAAGFICVTNVDMDRGTMTVLSPQPRPLPQTLLLFSDVRFLDSH</sequence>
<feature type="binding site" evidence="6">
    <location>
        <position position="21"/>
    </location>
    <ligand>
        <name>ATP</name>
        <dbReference type="ChEBI" id="CHEBI:30616"/>
    </ligand>
</feature>
<evidence type="ECO:0000256" key="3">
    <source>
        <dbReference type="ARBA" id="ARBA00022741"/>
    </source>
</evidence>
<feature type="domain" description="Clp1 N-terminal" evidence="8">
    <location>
        <begin position="16"/>
        <end position="107"/>
    </location>
</feature>
<dbReference type="FunFam" id="3.40.50.300:FF:000454">
    <property type="entry name" value="Protein CLP1 homolog"/>
    <property type="match status" value="1"/>
</dbReference>
<reference evidence="10" key="1">
    <citation type="journal article" date="2024" name="Gigascience">
        <title>Chromosome-level genome of the poultry shaft louse Menopon gallinae provides insight into the host-switching and adaptive evolution of parasitic lice.</title>
        <authorList>
            <person name="Xu Y."/>
            <person name="Ma L."/>
            <person name="Liu S."/>
            <person name="Liang Y."/>
            <person name="Liu Q."/>
            <person name="He Z."/>
            <person name="Tian L."/>
            <person name="Duan Y."/>
            <person name="Cai W."/>
            <person name="Li H."/>
            <person name="Song F."/>
        </authorList>
    </citation>
    <scope>NUCLEOTIDE SEQUENCE</scope>
    <source>
        <strain evidence="10">Cailab_2023a</strain>
    </source>
</reference>
<dbReference type="SUPFAM" id="SSF52540">
    <property type="entry name" value="P-loop containing nucleoside triphosphate hydrolases"/>
    <property type="match status" value="1"/>
</dbReference>
<keyword evidence="2 6" id="KW-0507">mRNA processing</keyword>
<dbReference type="InterPro" id="IPR032319">
    <property type="entry name" value="CLP1_P"/>
</dbReference>
<feature type="domain" description="Clp1 C-terminal" evidence="7">
    <location>
        <begin position="312"/>
        <end position="423"/>
    </location>
</feature>
<evidence type="ECO:0000256" key="6">
    <source>
        <dbReference type="HAMAP-Rule" id="MF_03035"/>
    </source>
</evidence>
<comment type="caution">
    <text evidence="10">The sequence shown here is derived from an EMBL/GenBank/DDBJ whole genome shotgun (WGS) entry which is preliminary data.</text>
</comment>
<dbReference type="InterPro" id="IPR038238">
    <property type="entry name" value="Clp1_C_sf"/>
</dbReference>
<comment type="similarity">
    <text evidence="6">Belongs to the Clp1 family. Clp1 subfamily.</text>
</comment>
<dbReference type="PANTHER" id="PTHR12755:SF6">
    <property type="entry name" value="POLYRIBONUCLEOTIDE 5'-HYDROXYL-KINASE CLP1"/>
    <property type="match status" value="1"/>
</dbReference>
<feature type="binding site" evidence="6">
    <location>
        <begin position="124"/>
        <end position="129"/>
    </location>
    <ligand>
        <name>ATP</name>
        <dbReference type="ChEBI" id="CHEBI:30616"/>
    </ligand>
</feature>
<dbReference type="HAMAP" id="MF_03035">
    <property type="entry name" value="Clp1"/>
    <property type="match status" value="1"/>
</dbReference>
<dbReference type="GO" id="GO:0006388">
    <property type="term" value="P:tRNA splicing, via endonucleolytic cleavage and ligation"/>
    <property type="evidence" value="ECO:0007669"/>
    <property type="project" value="TreeGrafter"/>
</dbReference>
<dbReference type="FunFam" id="2.40.30.330:FF:000001">
    <property type="entry name" value="Protein CLP1 homolog"/>
    <property type="match status" value="1"/>
</dbReference>
<dbReference type="InterPro" id="IPR032324">
    <property type="entry name" value="Clp1_N"/>
</dbReference>
<name>A0AAW2I639_9NEOP</name>
<dbReference type="Pfam" id="PF06807">
    <property type="entry name" value="Clp1"/>
    <property type="match status" value="1"/>
</dbReference>
<evidence type="ECO:0000256" key="4">
    <source>
        <dbReference type="ARBA" id="ARBA00022840"/>
    </source>
</evidence>
<dbReference type="InterPro" id="IPR038239">
    <property type="entry name" value="Clp1_N_sf"/>
</dbReference>
<dbReference type="EMBL" id="JARGDH010000002">
    <property type="protein sequence ID" value="KAL0277599.1"/>
    <property type="molecule type" value="Genomic_DNA"/>
</dbReference>
<dbReference type="GO" id="GO:0005849">
    <property type="term" value="C:mRNA cleavage factor complex"/>
    <property type="evidence" value="ECO:0007669"/>
    <property type="project" value="InterPro"/>
</dbReference>
<evidence type="ECO:0000256" key="5">
    <source>
        <dbReference type="ARBA" id="ARBA00023242"/>
    </source>
</evidence>
<dbReference type="Pfam" id="PF16573">
    <property type="entry name" value="CLP1_N"/>
    <property type="match status" value="1"/>
</dbReference>
<dbReference type="InterPro" id="IPR045116">
    <property type="entry name" value="Clp1/Grc3"/>
</dbReference>
<dbReference type="GO" id="GO:0031124">
    <property type="term" value="P:mRNA 3'-end processing"/>
    <property type="evidence" value="ECO:0007669"/>
    <property type="project" value="UniProtKB-UniRule"/>
</dbReference>
<dbReference type="CDD" id="cd01983">
    <property type="entry name" value="SIMIBI"/>
    <property type="match status" value="1"/>
</dbReference>
<dbReference type="GO" id="GO:0007420">
    <property type="term" value="P:brain development"/>
    <property type="evidence" value="ECO:0007669"/>
    <property type="project" value="UniProtKB-ARBA"/>
</dbReference>
<dbReference type="Gene3D" id="2.60.120.1030">
    <property type="entry name" value="Clp1, DNA binding domain"/>
    <property type="match status" value="1"/>
</dbReference>
<evidence type="ECO:0000256" key="1">
    <source>
        <dbReference type="ARBA" id="ARBA00004123"/>
    </source>
</evidence>
<dbReference type="InterPro" id="IPR010655">
    <property type="entry name" value="Clp1_C"/>
</dbReference>
<dbReference type="GO" id="GO:0051731">
    <property type="term" value="F:polynucleotide 5'-hydroxyl-kinase activity"/>
    <property type="evidence" value="ECO:0007669"/>
    <property type="project" value="InterPro"/>
</dbReference>
<dbReference type="Pfam" id="PF16575">
    <property type="entry name" value="CLP1_P"/>
    <property type="match status" value="1"/>
</dbReference>
<keyword evidence="5 6" id="KW-0539">Nucleus</keyword>
<feature type="binding site" evidence="6">
    <location>
        <position position="62"/>
    </location>
    <ligand>
        <name>ATP</name>
        <dbReference type="ChEBI" id="CHEBI:30616"/>
    </ligand>
</feature>
<dbReference type="FunFam" id="2.60.120.1030:FF:000001">
    <property type="entry name" value="Protein CLP1 homolog 5"/>
    <property type="match status" value="1"/>
</dbReference>
<dbReference type="Gene3D" id="2.40.30.330">
    <property type="entry name" value="Pre-mRNA cleavage complex subunit Clp1, C-terminal domain"/>
    <property type="match status" value="1"/>
</dbReference>
<dbReference type="GO" id="GO:0005524">
    <property type="term" value="F:ATP binding"/>
    <property type="evidence" value="ECO:0007669"/>
    <property type="project" value="UniProtKB-UniRule"/>
</dbReference>
<protein>
    <recommendedName>
        <fullName evidence="6">Protein CLP1 homolog</fullName>
    </recommendedName>
</protein>
<organism evidence="10">
    <name type="scientific">Menopon gallinae</name>
    <name type="common">poultry shaft louse</name>
    <dbReference type="NCBI Taxonomy" id="328185"/>
    <lineage>
        <taxon>Eukaryota</taxon>
        <taxon>Metazoa</taxon>
        <taxon>Ecdysozoa</taxon>
        <taxon>Arthropoda</taxon>
        <taxon>Hexapoda</taxon>
        <taxon>Insecta</taxon>
        <taxon>Pterygota</taxon>
        <taxon>Neoptera</taxon>
        <taxon>Paraneoptera</taxon>
        <taxon>Psocodea</taxon>
        <taxon>Troctomorpha</taxon>
        <taxon>Phthiraptera</taxon>
        <taxon>Amblycera</taxon>
        <taxon>Menoponidae</taxon>
        <taxon>Menopon</taxon>
    </lineage>
</organism>
<accession>A0AAW2I639</accession>
<evidence type="ECO:0000256" key="2">
    <source>
        <dbReference type="ARBA" id="ARBA00022664"/>
    </source>
</evidence>
<keyword evidence="3 6" id="KW-0547">Nucleotide-binding</keyword>
<feature type="domain" description="Clp1 P-loop" evidence="9">
    <location>
        <begin position="121"/>
        <end position="306"/>
    </location>
</feature>
<dbReference type="AlphaFoldDB" id="A0AAW2I639"/>
<comment type="function">
    <text evidence="6">Required for endonucleolytic cleavage during polyadenylation-dependent pre-mRNA 3'-end formation.</text>
</comment>
<dbReference type="InterPro" id="IPR027417">
    <property type="entry name" value="P-loop_NTPase"/>
</dbReference>
<proteinExistence type="inferred from homology"/>
<gene>
    <name evidence="10" type="ORF">PYX00_004832</name>
</gene>
<dbReference type="Gene3D" id="3.40.50.300">
    <property type="entry name" value="P-loop containing nucleotide triphosphate hydrolases"/>
    <property type="match status" value="1"/>
</dbReference>
<dbReference type="PANTHER" id="PTHR12755">
    <property type="entry name" value="CLEAVAGE/POLYADENYLATION FACTOR IA SUBUNIT CLP1P"/>
    <property type="match status" value="1"/>
</dbReference>
<dbReference type="InterPro" id="IPR028606">
    <property type="entry name" value="Clp1"/>
</dbReference>
<evidence type="ECO:0000259" key="8">
    <source>
        <dbReference type="Pfam" id="PF16573"/>
    </source>
</evidence>
<comment type="subcellular location">
    <subcellularLocation>
        <location evidence="1 6">Nucleus</location>
    </subcellularLocation>
</comment>
<keyword evidence="4 6" id="KW-0067">ATP-binding</keyword>
<evidence type="ECO:0000259" key="9">
    <source>
        <dbReference type="Pfam" id="PF16575"/>
    </source>
</evidence>
<evidence type="ECO:0000259" key="7">
    <source>
        <dbReference type="Pfam" id="PF06807"/>
    </source>
</evidence>
<evidence type="ECO:0000313" key="10">
    <source>
        <dbReference type="EMBL" id="KAL0277599.1"/>
    </source>
</evidence>